<dbReference type="GO" id="GO:0005886">
    <property type="term" value="C:plasma membrane"/>
    <property type="evidence" value="ECO:0007669"/>
    <property type="project" value="UniProtKB-SubCell"/>
</dbReference>
<dbReference type="AlphaFoldDB" id="A0A517W7R8"/>
<dbReference type="Proteomes" id="UP000320421">
    <property type="component" value="Chromosome"/>
</dbReference>
<evidence type="ECO:0000313" key="10">
    <source>
        <dbReference type="Proteomes" id="UP000320421"/>
    </source>
</evidence>
<dbReference type="GO" id="GO:0009247">
    <property type="term" value="P:glycolipid biosynthetic process"/>
    <property type="evidence" value="ECO:0007669"/>
    <property type="project" value="UniProtKB-ARBA"/>
</dbReference>
<evidence type="ECO:0000256" key="4">
    <source>
        <dbReference type="ARBA" id="ARBA00022679"/>
    </source>
</evidence>
<feature type="region of interest" description="Disordered" evidence="7">
    <location>
        <begin position="351"/>
        <end position="370"/>
    </location>
</feature>
<reference evidence="10 11" key="1">
    <citation type="submission" date="2019-02" db="EMBL/GenBank/DDBJ databases">
        <title>Deep-cultivation of Planctomycetes and their phenomic and genomic characterization uncovers novel biology.</title>
        <authorList>
            <person name="Wiegand S."/>
            <person name="Jogler M."/>
            <person name="Boedeker C."/>
            <person name="Pinto D."/>
            <person name="Vollmers J."/>
            <person name="Rivas-Marin E."/>
            <person name="Kohn T."/>
            <person name="Peeters S.H."/>
            <person name="Heuer A."/>
            <person name="Rast P."/>
            <person name="Oberbeckmann S."/>
            <person name="Bunk B."/>
            <person name="Jeske O."/>
            <person name="Meyerdierks A."/>
            <person name="Storesund J.E."/>
            <person name="Kallscheuer N."/>
            <person name="Luecker S."/>
            <person name="Lage O.M."/>
            <person name="Pohl T."/>
            <person name="Merkel B.J."/>
            <person name="Hornburger P."/>
            <person name="Mueller R.-W."/>
            <person name="Bruemmer F."/>
            <person name="Labrenz M."/>
            <person name="Spormann A.M."/>
            <person name="Op den Camp H."/>
            <person name="Overmann J."/>
            <person name="Amann R."/>
            <person name="Jetten M.S.M."/>
            <person name="Mascher T."/>
            <person name="Medema M.H."/>
            <person name="Devos D.P."/>
            <person name="Kaster A.-K."/>
            <person name="Ovreas L."/>
            <person name="Rohde M."/>
            <person name="Galperin M.Y."/>
            <person name="Jogler C."/>
        </authorList>
    </citation>
    <scope>NUCLEOTIDE SEQUENCE [LARGE SCALE GENOMIC DNA]</scope>
    <source>
        <strain evidence="8 10">HG66A1</strain>
        <strain evidence="9 11">V6</strain>
    </source>
</reference>
<evidence type="ECO:0000313" key="9">
    <source>
        <dbReference type="EMBL" id="QDU01280.1"/>
    </source>
</evidence>
<dbReference type="Pfam" id="PF03279">
    <property type="entry name" value="Lip_A_acyltrans"/>
    <property type="match status" value="1"/>
</dbReference>
<dbReference type="PANTHER" id="PTHR30606">
    <property type="entry name" value="LIPID A BIOSYNTHESIS LAUROYL ACYLTRANSFERASE"/>
    <property type="match status" value="1"/>
</dbReference>
<dbReference type="CDD" id="cd07984">
    <property type="entry name" value="LPLAT_LABLAT-like"/>
    <property type="match status" value="1"/>
</dbReference>
<organism evidence="9 11">
    <name type="scientific">Gimesia chilikensis</name>
    <dbReference type="NCBI Taxonomy" id="2605989"/>
    <lineage>
        <taxon>Bacteria</taxon>
        <taxon>Pseudomonadati</taxon>
        <taxon>Planctomycetota</taxon>
        <taxon>Planctomycetia</taxon>
        <taxon>Planctomycetales</taxon>
        <taxon>Planctomycetaceae</taxon>
        <taxon>Gimesia</taxon>
    </lineage>
</organism>
<dbReference type="EC" id="2.3.1.-" evidence="9"/>
<keyword evidence="2" id="KW-1003">Cell membrane</keyword>
<evidence type="ECO:0000256" key="7">
    <source>
        <dbReference type="SAM" id="MobiDB-lite"/>
    </source>
</evidence>
<keyword evidence="4 9" id="KW-0808">Transferase</keyword>
<dbReference type="PANTHER" id="PTHR30606:SF10">
    <property type="entry name" value="PHOSPHATIDYLINOSITOL MANNOSIDE ACYLTRANSFERASE"/>
    <property type="match status" value="1"/>
</dbReference>
<evidence type="ECO:0000256" key="2">
    <source>
        <dbReference type="ARBA" id="ARBA00022475"/>
    </source>
</evidence>
<dbReference type="InterPro" id="IPR004960">
    <property type="entry name" value="LipA_acyltrans"/>
</dbReference>
<evidence type="ECO:0000256" key="5">
    <source>
        <dbReference type="ARBA" id="ARBA00023136"/>
    </source>
</evidence>
<evidence type="ECO:0000313" key="11">
    <source>
        <dbReference type="Proteomes" id="UP000320722"/>
    </source>
</evidence>
<keyword evidence="3" id="KW-0997">Cell inner membrane</keyword>
<keyword evidence="6 9" id="KW-0012">Acyltransferase</keyword>
<dbReference type="Proteomes" id="UP000320722">
    <property type="component" value="Chromosome"/>
</dbReference>
<dbReference type="EMBL" id="CP036347">
    <property type="protein sequence ID" value="QDU01280.1"/>
    <property type="molecule type" value="Genomic_DNA"/>
</dbReference>
<evidence type="ECO:0000256" key="1">
    <source>
        <dbReference type="ARBA" id="ARBA00004533"/>
    </source>
</evidence>
<evidence type="ECO:0000256" key="3">
    <source>
        <dbReference type="ARBA" id="ARBA00022519"/>
    </source>
</evidence>
<sequence>MPVQALDPQLGVDEFLYSEDTFPALCPSGGSVWPKKQEAKRDTDMINWRMMRYRLEYLVFQTLVCVVRSLPLRESVKLAKGLAFVIHRCLPRKMTRYHVAAENLRTAFGEELSEKEIDETIYQMWTHLFRMIVEIIQLPRKLHRGNIFDVLDFDYPPELITALCSGRPVILLSGHYGNWEIAVSVFGLFGFPMGVVARELDNPYLNKWFAQFRQHTGHRAMAKSGGYDDMVATIERRGHLALLGDQDAGKRGLFVNFFGKPASTFKSIALLALEYRAYICVGYARRLPDDFEQNQWIKFEMGCEELIDATKCVSKDPVGELTQQFTSSLEKAIRKSPEQYFWVHRRWKSQPRVREKKKRQAEPIAEKRAA</sequence>
<feature type="compositionally biased region" description="Basic and acidic residues" evidence="7">
    <location>
        <begin position="360"/>
        <end position="370"/>
    </location>
</feature>
<gene>
    <name evidence="9" type="primary">htrB_1</name>
    <name evidence="8" type="ORF">HG66A1_09990</name>
    <name evidence="9" type="ORF">V6x_09590</name>
</gene>
<evidence type="ECO:0000313" key="8">
    <source>
        <dbReference type="EMBL" id="QDT19235.1"/>
    </source>
</evidence>
<name>A0A517W7R8_9PLAN</name>
<dbReference type="GO" id="GO:0016746">
    <property type="term" value="F:acyltransferase activity"/>
    <property type="evidence" value="ECO:0007669"/>
    <property type="project" value="UniProtKB-KW"/>
</dbReference>
<accession>A0A517PIP7</accession>
<comment type="subcellular location">
    <subcellularLocation>
        <location evidence="1">Cell inner membrane</location>
    </subcellularLocation>
</comment>
<proteinExistence type="predicted"/>
<keyword evidence="5" id="KW-0472">Membrane</keyword>
<accession>A0A517W7R8</accession>
<protein>
    <submittedName>
        <fullName evidence="9">Lipid A biosynthesis lauroyl acyltransferase</fullName>
        <ecNumber evidence="9">2.3.1.-</ecNumber>
    </submittedName>
</protein>
<dbReference type="EMBL" id="CP036266">
    <property type="protein sequence ID" value="QDT19235.1"/>
    <property type="molecule type" value="Genomic_DNA"/>
</dbReference>
<keyword evidence="10" id="KW-1185">Reference proteome</keyword>
<evidence type="ECO:0000256" key="6">
    <source>
        <dbReference type="ARBA" id="ARBA00023315"/>
    </source>
</evidence>